<dbReference type="AlphaFoldDB" id="A0A128EEH3"/>
<keyword evidence="4" id="KW-0997">Cell inner membrane</keyword>
<comment type="similarity">
    <text evidence="8">Belongs to the TRAP transporter small permease family.</text>
</comment>
<evidence type="ECO:0000256" key="7">
    <source>
        <dbReference type="ARBA" id="ARBA00023136"/>
    </source>
</evidence>
<protein>
    <submittedName>
        <fullName evidence="11">TRAP dicarboxylate transporter subunit DctQ</fullName>
    </submittedName>
</protein>
<evidence type="ECO:0000256" key="2">
    <source>
        <dbReference type="ARBA" id="ARBA00022448"/>
    </source>
</evidence>
<feature type="transmembrane region" description="Helical" evidence="9">
    <location>
        <begin position="56"/>
        <end position="71"/>
    </location>
</feature>
<evidence type="ECO:0000256" key="9">
    <source>
        <dbReference type="SAM" id="Phobius"/>
    </source>
</evidence>
<keyword evidence="6 9" id="KW-1133">Transmembrane helix</keyword>
<name>A0A128EEH3_9BACT</name>
<dbReference type="PANTHER" id="PTHR35011">
    <property type="entry name" value="2,3-DIKETO-L-GULONATE TRAP TRANSPORTER SMALL PERMEASE PROTEIN YIAM"/>
    <property type="match status" value="1"/>
</dbReference>
<proteinExistence type="inferred from homology"/>
<feature type="transmembrane region" description="Helical" evidence="9">
    <location>
        <begin position="92"/>
        <end position="118"/>
    </location>
</feature>
<keyword evidence="3" id="KW-1003">Cell membrane</keyword>
<evidence type="ECO:0000313" key="11">
    <source>
        <dbReference type="EMBL" id="CZE46931.1"/>
    </source>
</evidence>
<dbReference type="InterPro" id="IPR055348">
    <property type="entry name" value="DctQ"/>
</dbReference>
<dbReference type="InterPro" id="IPR007387">
    <property type="entry name" value="TRAP_DctQ"/>
</dbReference>
<evidence type="ECO:0000256" key="4">
    <source>
        <dbReference type="ARBA" id="ARBA00022519"/>
    </source>
</evidence>
<organism evidence="11 12">
    <name type="scientific">Campylobacter geochelonis</name>
    <dbReference type="NCBI Taxonomy" id="1780362"/>
    <lineage>
        <taxon>Bacteria</taxon>
        <taxon>Pseudomonadati</taxon>
        <taxon>Campylobacterota</taxon>
        <taxon>Epsilonproteobacteria</taxon>
        <taxon>Campylobacterales</taxon>
        <taxon>Campylobacteraceae</taxon>
        <taxon>Campylobacter</taxon>
    </lineage>
</organism>
<accession>A0A128EEH3</accession>
<keyword evidence="2" id="KW-0813">Transport</keyword>
<keyword evidence="12" id="KW-1185">Reference proteome</keyword>
<evidence type="ECO:0000256" key="8">
    <source>
        <dbReference type="ARBA" id="ARBA00038436"/>
    </source>
</evidence>
<dbReference type="Pfam" id="PF04290">
    <property type="entry name" value="DctQ"/>
    <property type="match status" value="1"/>
</dbReference>
<reference evidence="11 12" key="1">
    <citation type="submission" date="2016-02" db="EMBL/GenBank/DDBJ databases">
        <authorList>
            <consortium name="Pathogen Informatics"/>
        </authorList>
    </citation>
    <scope>NUCLEOTIDE SEQUENCE [LARGE SCALE GENOMIC DNA]</scope>
    <source>
        <strain evidence="11 12">RC20</strain>
    </source>
</reference>
<evidence type="ECO:0000256" key="6">
    <source>
        <dbReference type="ARBA" id="ARBA00022989"/>
    </source>
</evidence>
<dbReference type="GO" id="GO:0005886">
    <property type="term" value="C:plasma membrane"/>
    <property type="evidence" value="ECO:0007669"/>
    <property type="project" value="UniProtKB-SubCell"/>
</dbReference>
<keyword evidence="7 9" id="KW-0472">Membrane</keyword>
<keyword evidence="5 9" id="KW-0812">Transmembrane</keyword>
<dbReference type="EMBL" id="FIZP01000002">
    <property type="protein sequence ID" value="CZE46931.1"/>
    <property type="molecule type" value="Genomic_DNA"/>
</dbReference>
<feature type="transmembrane region" description="Helical" evidence="9">
    <location>
        <begin position="21"/>
        <end position="44"/>
    </location>
</feature>
<gene>
    <name evidence="11" type="ORF">ERS672216_00628</name>
</gene>
<evidence type="ECO:0000259" key="10">
    <source>
        <dbReference type="Pfam" id="PF04290"/>
    </source>
</evidence>
<dbReference type="Proteomes" id="UP000069632">
    <property type="component" value="Unassembled WGS sequence"/>
</dbReference>
<sequence length="188" mass="21670">MKEKLRKIDNIFNHVANAMGYIAMFCVVLLVGFVFFNVCARYFFHYGNVAFQELEWYFFSIMFLLGMTYALKEDAHVRVDILYDGMKPKTKAIINMVGTILFILPFSLLVATLSFDFVVEAYTSNEGSADPGGLPYRWIIKMFIPLSYWILIFYSVGYFIKNLIAYMDIKETGKSEFFENNSSSAKGV</sequence>
<dbReference type="OrthoDB" id="9795655at2"/>
<evidence type="ECO:0000313" key="12">
    <source>
        <dbReference type="Proteomes" id="UP000069632"/>
    </source>
</evidence>
<feature type="domain" description="Tripartite ATP-independent periplasmic transporters DctQ component" evidence="10">
    <location>
        <begin position="30"/>
        <end position="160"/>
    </location>
</feature>
<evidence type="ECO:0000256" key="3">
    <source>
        <dbReference type="ARBA" id="ARBA00022475"/>
    </source>
</evidence>
<evidence type="ECO:0000256" key="5">
    <source>
        <dbReference type="ARBA" id="ARBA00022692"/>
    </source>
</evidence>
<dbReference type="PANTHER" id="PTHR35011:SF4">
    <property type="entry name" value="SLL1102 PROTEIN"/>
    <property type="match status" value="1"/>
</dbReference>
<feature type="transmembrane region" description="Helical" evidence="9">
    <location>
        <begin position="138"/>
        <end position="160"/>
    </location>
</feature>
<evidence type="ECO:0000256" key="1">
    <source>
        <dbReference type="ARBA" id="ARBA00004429"/>
    </source>
</evidence>
<comment type="subcellular location">
    <subcellularLocation>
        <location evidence="1">Cell inner membrane</location>
        <topology evidence="1">Multi-pass membrane protein</topology>
    </subcellularLocation>
</comment>
<dbReference type="RefSeq" id="WP_075540060.1">
    <property type="nucleotide sequence ID" value="NZ_CP053844.1"/>
</dbReference>